<feature type="domain" description="DUF2281" evidence="1">
    <location>
        <begin position="46"/>
        <end position="75"/>
    </location>
</feature>
<evidence type="ECO:0000259" key="1">
    <source>
        <dbReference type="Pfam" id="PF10047"/>
    </source>
</evidence>
<gene>
    <name evidence="2" type="ORF">B1A_13784</name>
</gene>
<evidence type="ECO:0000313" key="2">
    <source>
        <dbReference type="EMBL" id="EQD49209.1"/>
    </source>
</evidence>
<dbReference type="EMBL" id="AUZX01010105">
    <property type="protein sequence ID" value="EQD49209.1"/>
    <property type="molecule type" value="Genomic_DNA"/>
</dbReference>
<accession>T1B860</accession>
<reference evidence="2" key="1">
    <citation type="submission" date="2013-08" db="EMBL/GenBank/DDBJ databases">
        <authorList>
            <person name="Mendez C."/>
            <person name="Richter M."/>
            <person name="Ferrer M."/>
            <person name="Sanchez J."/>
        </authorList>
    </citation>
    <scope>NUCLEOTIDE SEQUENCE</scope>
</reference>
<dbReference type="AlphaFoldDB" id="T1B860"/>
<organism evidence="2">
    <name type="scientific">mine drainage metagenome</name>
    <dbReference type="NCBI Taxonomy" id="410659"/>
    <lineage>
        <taxon>unclassified sequences</taxon>
        <taxon>metagenomes</taxon>
        <taxon>ecological metagenomes</taxon>
    </lineage>
</organism>
<protein>
    <submittedName>
        <fullName evidence="2">Prevent-host-death family protein</fullName>
    </submittedName>
</protein>
<comment type="caution">
    <text evidence="2">The sequence shown here is derived from an EMBL/GenBank/DDBJ whole genome shotgun (WGS) entry which is preliminary data.</text>
</comment>
<reference evidence="2" key="2">
    <citation type="journal article" date="2014" name="ISME J.">
        <title>Microbial stratification in low pH oxic and suboxic macroscopic growths along an acid mine drainage.</title>
        <authorList>
            <person name="Mendez-Garcia C."/>
            <person name="Mesa V."/>
            <person name="Sprenger R.R."/>
            <person name="Richter M."/>
            <person name="Diez M.S."/>
            <person name="Solano J."/>
            <person name="Bargiela R."/>
            <person name="Golyshina O.V."/>
            <person name="Manteca A."/>
            <person name="Ramos J.L."/>
            <person name="Gallego J.R."/>
            <person name="Llorente I."/>
            <person name="Martins Dos Santos V.A."/>
            <person name="Jensen O.N."/>
            <person name="Pelaez A.I."/>
            <person name="Sanchez J."/>
            <person name="Ferrer M."/>
        </authorList>
    </citation>
    <scope>NUCLEOTIDE SEQUENCE</scope>
</reference>
<dbReference type="InterPro" id="IPR018739">
    <property type="entry name" value="DUF2281"/>
</dbReference>
<sequence length="77" mass="8757">MVSVNIKDTQVELLDIIHRLVPGDEIIITENERPIARLLPMSAKIPRPARRLGTLRGTVKMASDFDAPLEDFLEYEQ</sequence>
<name>T1B860_9ZZZZ</name>
<proteinExistence type="predicted"/>
<dbReference type="Pfam" id="PF10047">
    <property type="entry name" value="DUF2281"/>
    <property type="match status" value="1"/>
</dbReference>